<feature type="domain" description="PheRS DNA binding" evidence="9">
    <location>
        <begin position="73"/>
        <end position="132"/>
    </location>
</feature>
<sequence>MAENIAERILVNVDKNDTVDTEEFAKLVGVDHQQVVGAVKSLQSLGNVVNCEQKNYKKWELTSEGQSVVAGGSHEAVVYQAVPPDTGILQADLMKSVPNAKIGFSKAMSAGWIKMDKKAEGGPRVFRKTDKIIDKVQEQLKLLSIGDVDLSDKEKAEYKKRKLVSEITIKSFLVSKGSEFSTQVSKLDTDLTPEMIASGSWKDRKFKSYNFDALGVLPVGGHLHPLLKVRTEFRQIFLEMGFSEMPTNNFVESSFWNFDALFQPQQHPARDAHDTFFIQDPMNAHEFPMDYLERVKKVHSKGGYGSQGYQYDWKIEEARKNLLRTHTTAVSARMLYQLAQKKIGYLANIGVPSTRHDVVNETMKRNVTLAEECEKDYIATTYDLAIAKPACQLQGTVRPKFDNVFTTSPTRKDSGVCLEGICDLWNYKMWLKAEGMRSKAGRDRGKRGKSLTAASASVSNSMSEKSFPTLGSQCEAHLRSTSKNLGELSLSGSLLEVTGSMIETRPARTVYRWRI</sequence>
<name>A0ABM0MRP0_SACKO</name>
<evidence type="ECO:0000256" key="3">
    <source>
        <dbReference type="ARBA" id="ARBA00022840"/>
    </source>
</evidence>
<keyword evidence="5" id="KW-0030">Aminoacyl-tRNA synthetase</keyword>
<evidence type="ECO:0000259" key="10">
    <source>
        <dbReference type="Pfam" id="PF18554"/>
    </source>
</evidence>
<keyword evidence="2" id="KW-0547">Nucleotide-binding</keyword>
<dbReference type="InterPro" id="IPR045864">
    <property type="entry name" value="aa-tRNA-synth_II/BPL/LPL"/>
</dbReference>
<keyword evidence="11" id="KW-1185">Reference proteome</keyword>
<dbReference type="InterPro" id="IPR002319">
    <property type="entry name" value="Phenylalanyl-tRNA_Synthase"/>
</dbReference>
<evidence type="ECO:0000259" key="9">
    <source>
        <dbReference type="Pfam" id="PF18553"/>
    </source>
</evidence>
<dbReference type="InterPro" id="IPR040725">
    <property type="entry name" value="PheRS_DBD3"/>
</dbReference>
<dbReference type="Pfam" id="PF18552">
    <property type="entry name" value="PheRS_DBD1"/>
    <property type="match status" value="1"/>
</dbReference>
<dbReference type="SUPFAM" id="SSF55681">
    <property type="entry name" value="Class II aaRS and biotin synthetases"/>
    <property type="match status" value="1"/>
</dbReference>
<dbReference type="InterPro" id="IPR040586">
    <property type="entry name" value="PheRS_DBD2"/>
</dbReference>
<evidence type="ECO:0000256" key="4">
    <source>
        <dbReference type="ARBA" id="ARBA00022917"/>
    </source>
</evidence>
<feature type="domain" description="PheRS DNA binding" evidence="8">
    <location>
        <begin position="1"/>
        <end position="59"/>
    </location>
</feature>
<dbReference type="Pfam" id="PF01409">
    <property type="entry name" value="tRNA-synt_2d"/>
    <property type="match status" value="1"/>
</dbReference>
<dbReference type="Pfam" id="PF18554">
    <property type="entry name" value="PheRS_DBD2"/>
    <property type="match status" value="1"/>
</dbReference>
<organism evidence="11 12">
    <name type="scientific">Saccoglossus kowalevskii</name>
    <name type="common">Acorn worm</name>
    <dbReference type="NCBI Taxonomy" id="10224"/>
    <lineage>
        <taxon>Eukaryota</taxon>
        <taxon>Metazoa</taxon>
        <taxon>Hemichordata</taxon>
        <taxon>Enteropneusta</taxon>
        <taxon>Harrimaniidae</taxon>
        <taxon>Saccoglossus</taxon>
    </lineage>
</organism>
<evidence type="ECO:0000259" key="8">
    <source>
        <dbReference type="Pfam" id="PF18552"/>
    </source>
</evidence>
<dbReference type="GeneID" id="102809618"/>
<dbReference type="PANTHER" id="PTHR11538:SF40">
    <property type="entry name" value="PHENYLALANINE--TRNA LIGASE ALPHA SUBUNIT"/>
    <property type="match status" value="1"/>
</dbReference>
<evidence type="ECO:0000256" key="1">
    <source>
        <dbReference type="ARBA" id="ARBA00022598"/>
    </source>
</evidence>
<feature type="compositionally biased region" description="Polar residues" evidence="6">
    <location>
        <begin position="452"/>
        <end position="466"/>
    </location>
</feature>
<evidence type="ECO:0000259" key="7">
    <source>
        <dbReference type="Pfam" id="PF01409"/>
    </source>
</evidence>
<dbReference type="InterPro" id="IPR040724">
    <property type="entry name" value="PheRS_DBD1"/>
</dbReference>
<evidence type="ECO:0000256" key="6">
    <source>
        <dbReference type="SAM" id="MobiDB-lite"/>
    </source>
</evidence>
<evidence type="ECO:0000313" key="12">
    <source>
        <dbReference type="RefSeq" id="XP_006822681.1"/>
    </source>
</evidence>
<dbReference type="PANTHER" id="PTHR11538">
    <property type="entry name" value="PHENYLALANYL-TRNA SYNTHETASE"/>
    <property type="match status" value="1"/>
</dbReference>
<keyword evidence="3" id="KW-0067">ATP-binding</keyword>
<dbReference type="RefSeq" id="XP_006822681.1">
    <property type="nucleotide sequence ID" value="XM_006822618.1"/>
</dbReference>
<protein>
    <submittedName>
        <fullName evidence="12">Phenylalanine--tRNA ligase alpha subunit A-like</fullName>
    </submittedName>
</protein>
<gene>
    <name evidence="12" type="primary">LOC102809618</name>
</gene>
<dbReference type="Gene3D" id="3.30.1370.240">
    <property type="match status" value="1"/>
</dbReference>
<feature type="region of interest" description="Disordered" evidence="6">
    <location>
        <begin position="438"/>
        <end position="466"/>
    </location>
</feature>
<evidence type="ECO:0000256" key="5">
    <source>
        <dbReference type="ARBA" id="ARBA00023146"/>
    </source>
</evidence>
<accession>A0ABM0MRP0</accession>
<feature type="domain" description="Phenylalanyl-tRNA synthetase" evidence="7">
    <location>
        <begin position="210"/>
        <end position="340"/>
    </location>
</feature>
<reference evidence="12" key="1">
    <citation type="submission" date="2025-08" db="UniProtKB">
        <authorList>
            <consortium name="RefSeq"/>
        </authorList>
    </citation>
    <scope>IDENTIFICATION</scope>
    <source>
        <tissue evidence="12">Testes</tissue>
    </source>
</reference>
<evidence type="ECO:0000256" key="2">
    <source>
        <dbReference type="ARBA" id="ARBA00022741"/>
    </source>
</evidence>
<dbReference type="Proteomes" id="UP000694865">
    <property type="component" value="Unplaced"/>
</dbReference>
<proteinExistence type="predicted"/>
<dbReference type="Gene3D" id="3.30.930.10">
    <property type="entry name" value="Bira Bifunctional Protein, Domain 2"/>
    <property type="match status" value="1"/>
</dbReference>
<feature type="domain" description="PheRS DNA binding" evidence="10">
    <location>
        <begin position="134"/>
        <end position="165"/>
    </location>
</feature>
<keyword evidence="1" id="KW-0436">Ligase</keyword>
<dbReference type="Gene3D" id="1.10.10.2320">
    <property type="match status" value="1"/>
</dbReference>
<dbReference type="Gene3D" id="1.10.10.2330">
    <property type="match status" value="1"/>
</dbReference>
<keyword evidence="4" id="KW-0648">Protein biosynthesis</keyword>
<dbReference type="Pfam" id="PF18553">
    <property type="entry name" value="PheRS_DBD3"/>
    <property type="match status" value="1"/>
</dbReference>
<evidence type="ECO:0000313" key="11">
    <source>
        <dbReference type="Proteomes" id="UP000694865"/>
    </source>
</evidence>